<dbReference type="Proteomes" id="UP000325440">
    <property type="component" value="Unassembled WGS sequence"/>
</dbReference>
<dbReference type="InterPro" id="IPR036236">
    <property type="entry name" value="Znf_C2H2_sf"/>
</dbReference>
<sequence length="124" mass="14310">MIKLLNEACKKDPAFCPNSCGRSYKGVQRKGNLKHHMIYACENNIIKLLNEASKDDPAFCPNGCGRSYKGIKRKGNLHQHMIYTCGVNPQFQCAICQKQLRYYNSLKYHMATVHNQFSTRQNYM</sequence>
<accession>A0A5E4M938</accession>
<keyword evidence="1" id="KW-0863">Zinc-finger</keyword>
<protein>
    <submittedName>
        <fullName evidence="3">Zinc finger C2H2-type</fullName>
    </submittedName>
</protein>
<keyword evidence="1" id="KW-0479">Metal-binding</keyword>
<dbReference type="Gene3D" id="3.30.160.60">
    <property type="entry name" value="Classic Zinc Finger"/>
    <property type="match status" value="1"/>
</dbReference>
<dbReference type="SUPFAM" id="SSF57667">
    <property type="entry name" value="beta-beta-alpha zinc fingers"/>
    <property type="match status" value="1"/>
</dbReference>
<feature type="domain" description="C2H2-type" evidence="2">
    <location>
        <begin position="91"/>
        <end position="119"/>
    </location>
</feature>
<gene>
    <name evidence="3" type="ORF">CINCED_3A024583</name>
</gene>
<dbReference type="PROSITE" id="PS00028">
    <property type="entry name" value="ZINC_FINGER_C2H2_1"/>
    <property type="match status" value="1"/>
</dbReference>
<evidence type="ECO:0000256" key="1">
    <source>
        <dbReference type="PROSITE-ProRule" id="PRU00042"/>
    </source>
</evidence>
<keyword evidence="1" id="KW-0862">Zinc</keyword>
<evidence type="ECO:0000259" key="2">
    <source>
        <dbReference type="PROSITE" id="PS50157"/>
    </source>
</evidence>
<dbReference type="EMBL" id="CABPRJ010000483">
    <property type="protein sequence ID" value="VVC28709.1"/>
    <property type="molecule type" value="Genomic_DNA"/>
</dbReference>
<reference evidence="3 4" key="1">
    <citation type="submission" date="2019-08" db="EMBL/GenBank/DDBJ databases">
        <authorList>
            <person name="Alioto T."/>
            <person name="Alioto T."/>
            <person name="Gomez Garrido J."/>
        </authorList>
    </citation>
    <scope>NUCLEOTIDE SEQUENCE [LARGE SCALE GENOMIC DNA]</scope>
</reference>
<organism evidence="3 4">
    <name type="scientific">Cinara cedri</name>
    <dbReference type="NCBI Taxonomy" id="506608"/>
    <lineage>
        <taxon>Eukaryota</taxon>
        <taxon>Metazoa</taxon>
        <taxon>Ecdysozoa</taxon>
        <taxon>Arthropoda</taxon>
        <taxon>Hexapoda</taxon>
        <taxon>Insecta</taxon>
        <taxon>Pterygota</taxon>
        <taxon>Neoptera</taxon>
        <taxon>Paraneoptera</taxon>
        <taxon>Hemiptera</taxon>
        <taxon>Sternorrhyncha</taxon>
        <taxon>Aphidomorpha</taxon>
        <taxon>Aphidoidea</taxon>
        <taxon>Aphididae</taxon>
        <taxon>Lachninae</taxon>
        <taxon>Cinara</taxon>
    </lineage>
</organism>
<dbReference type="InterPro" id="IPR013087">
    <property type="entry name" value="Znf_C2H2_type"/>
</dbReference>
<evidence type="ECO:0000313" key="4">
    <source>
        <dbReference type="Proteomes" id="UP000325440"/>
    </source>
</evidence>
<name>A0A5E4M938_9HEMI</name>
<evidence type="ECO:0000313" key="3">
    <source>
        <dbReference type="EMBL" id="VVC28709.1"/>
    </source>
</evidence>
<dbReference type="PROSITE" id="PS50157">
    <property type="entry name" value="ZINC_FINGER_C2H2_2"/>
    <property type="match status" value="1"/>
</dbReference>
<dbReference type="AlphaFoldDB" id="A0A5E4M938"/>
<dbReference type="GO" id="GO:0008270">
    <property type="term" value="F:zinc ion binding"/>
    <property type="evidence" value="ECO:0007669"/>
    <property type="project" value="UniProtKB-KW"/>
</dbReference>
<keyword evidence="4" id="KW-1185">Reference proteome</keyword>
<proteinExistence type="predicted"/>
<dbReference type="OrthoDB" id="6622550at2759"/>